<proteinExistence type="predicted"/>
<gene>
    <name evidence="5" type="ORF">BGZ99_005760</name>
</gene>
<feature type="compositionally biased region" description="Polar residues" evidence="3">
    <location>
        <begin position="228"/>
        <end position="241"/>
    </location>
</feature>
<feature type="compositionally biased region" description="Low complexity" evidence="3">
    <location>
        <begin position="134"/>
        <end position="156"/>
    </location>
</feature>
<feature type="compositionally biased region" description="Polar residues" evidence="3">
    <location>
        <begin position="188"/>
        <end position="197"/>
    </location>
</feature>
<accession>A0A9P6UZX6</accession>
<organism evidence="5 6">
    <name type="scientific">Dissophora globulifera</name>
    <dbReference type="NCBI Taxonomy" id="979702"/>
    <lineage>
        <taxon>Eukaryota</taxon>
        <taxon>Fungi</taxon>
        <taxon>Fungi incertae sedis</taxon>
        <taxon>Mucoromycota</taxon>
        <taxon>Mortierellomycotina</taxon>
        <taxon>Mortierellomycetes</taxon>
        <taxon>Mortierellales</taxon>
        <taxon>Mortierellaceae</taxon>
        <taxon>Dissophora</taxon>
    </lineage>
</organism>
<feature type="compositionally biased region" description="Acidic residues" evidence="3">
    <location>
        <begin position="517"/>
        <end position="539"/>
    </location>
</feature>
<dbReference type="Gene3D" id="3.30.160.360">
    <property type="match status" value="1"/>
</dbReference>
<evidence type="ECO:0000256" key="1">
    <source>
        <dbReference type="ARBA" id="ARBA00004123"/>
    </source>
</evidence>
<feature type="region of interest" description="Disordered" evidence="3">
    <location>
        <begin position="417"/>
        <end position="559"/>
    </location>
</feature>
<dbReference type="InterPro" id="IPR040092">
    <property type="entry name" value="TBRG1"/>
</dbReference>
<dbReference type="InterPro" id="IPR003889">
    <property type="entry name" value="FYrich_C"/>
</dbReference>
<name>A0A9P6UZX6_9FUNG</name>
<keyword evidence="6" id="KW-1185">Reference proteome</keyword>
<dbReference type="OrthoDB" id="285793at2759"/>
<dbReference type="GO" id="GO:0051726">
    <property type="term" value="P:regulation of cell cycle"/>
    <property type="evidence" value="ECO:0007669"/>
    <property type="project" value="TreeGrafter"/>
</dbReference>
<feature type="region of interest" description="Disordered" evidence="3">
    <location>
        <begin position="129"/>
        <end position="250"/>
    </location>
</feature>
<feature type="compositionally biased region" description="Basic and acidic residues" evidence="3">
    <location>
        <begin position="66"/>
        <end position="82"/>
    </location>
</feature>
<reference evidence="5" key="1">
    <citation type="journal article" date="2020" name="Fungal Divers.">
        <title>Resolving the Mortierellaceae phylogeny through synthesis of multi-gene phylogenetics and phylogenomics.</title>
        <authorList>
            <person name="Vandepol N."/>
            <person name="Liber J."/>
            <person name="Desiro A."/>
            <person name="Na H."/>
            <person name="Kennedy M."/>
            <person name="Barry K."/>
            <person name="Grigoriev I.V."/>
            <person name="Miller A.N."/>
            <person name="O'Donnell K."/>
            <person name="Stajich J.E."/>
            <person name="Bonito G."/>
        </authorList>
    </citation>
    <scope>NUCLEOTIDE SEQUENCE</scope>
    <source>
        <strain evidence="5">REB-010B</strain>
    </source>
</reference>
<comment type="caution">
    <text evidence="5">The sequence shown here is derived from an EMBL/GenBank/DDBJ whole genome shotgun (WGS) entry which is preliminary data.</text>
</comment>
<dbReference type="InterPro" id="IPR003888">
    <property type="entry name" value="FYrich_N"/>
</dbReference>
<evidence type="ECO:0000256" key="2">
    <source>
        <dbReference type="ARBA" id="ARBA00023242"/>
    </source>
</evidence>
<dbReference type="PROSITE" id="PS51543">
    <property type="entry name" value="FYRC"/>
    <property type="match status" value="1"/>
</dbReference>
<dbReference type="EMBL" id="JAAAIP010000038">
    <property type="protein sequence ID" value="KAG0328242.1"/>
    <property type="molecule type" value="Genomic_DNA"/>
</dbReference>
<dbReference type="PANTHER" id="PTHR22715:SF0">
    <property type="entry name" value="TRANSFORMING GROWTH FACTOR BETA REGULATOR 1"/>
    <property type="match status" value="1"/>
</dbReference>
<feature type="compositionally biased region" description="Polar residues" evidence="3">
    <location>
        <begin position="36"/>
        <end position="65"/>
    </location>
</feature>
<evidence type="ECO:0000313" key="6">
    <source>
        <dbReference type="Proteomes" id="UP000738325"/>
    </source>
</evidence>
<dbReference type="Proteomes" id="UP000738325">
    <property type="component" value="Unassembled WGS sequence"/>
</dbReference>
<dbReference type="Pfam" id="PF05965">
    <property type="entry name" value="FYRC"/>
    <property type="match status" value="1"/>
</dbReference>
<keyword evidence="2" id="KW-0539">Nucleus</keyword>
<feature type="compositionally biased region" description="Basic residues" evidence="3">
    <location>
        <begin position="199"/>
        <end position="215"/>
    </location>
</feature>
<dbReference type="AlphaFoldDB" id="A0A9P6UZX6"/>
<sequence>MVPSNVDVEMRASTPPPSNCPVVPAAFKDKDALSHTPDSARNSPVETLQSNGKENTSPANLLDTKQGQDHDGDFDVRHHSEDKYKRLKRKLKEVLEENERLSAALDRSNRRARNLRQEKNLLLDRLCTYEQDSDSSPDTMSSMSSDSELSDTSLHSYYRPTKTSPAYTVAPLPTTAQKRLRVAGASKGSETPVNAPTTHHPKKTAVNKAAGRRRSPAGSGRKEDKPVSTPSTITTVGSATQKPKRLHNTSKLKPVLTTKIRRVQAIERDEARNVKLPVTVGIITIMSLGYVVFDREAFHNERYIWPVGYKMSRSYNSMIDPQQQTTYTCSVVDDGEAPKFQIDAEDQPGKPIIAGTATGAWTHIVKAANLIRKRDHSNSASGPDYFGFSNATIAKMIQDLPNADKCKTYIMQRFEEPSKTQAGTSEKRKISALKAGKNDVGDDKEDHDEEDEEEQDDDDDTFASLGTPGKKSKKAKRLSSPGIHQMEAETDEVKKDGEDDVEMGGDAEVEAQGAGEAGDEEDGEEEVDELDADGEETQSEMDHDEVSPPPSKLLERTEEGTKTLAAATTEIPEAPPIVATTIDPIPVAPLTVDKVASCSESEMVEIDDPVLDIDVDVAAEASLTEATTLQRI</sequence>
<feature type="domain" description="INO80 complex subunit E N-terminal" evidence="4">
    <location>
        <begin position="82"/>
        <end position="126"/>
    </location>
</feature>
<evidence type="ECO:0000256" key="3">
    <source>
        <dbReference type="SAM" id="MobiDB-lite"/>
    </source>
</evidence>
<evidence type="ECO:0000313" key="5">
    <source>
        <dbReference type="EMBL" id="KAG0328242.1"/>
    </source>
</evidence>
<dbReference type="Pfam" id="PF24237">
    <property type="entry name" value="INO80E"/>
    <property type="match status" value="1"/>
</dbReference>
<dbReference type="InterPro" id="IPR056515">
    <property type="entry name" value="INO80E_N"/>
</dbReference>
<feature type="compositionally biased region" description="Acidic residues" evidence="3">
    <location>
        <begin position="498"/>
        <end position="509"/>
    </location>
</feature>
<protein>
    <recommendedName>
        <fullName evidence="4">INO80 complex subunit E N-terminal domain-containing protein</fullName>
    </recommendedName>
</protein>
<dbReference type="SMART" id="SM00541">
    <property type="entry name" value="FYRN"/>
    <property type="match status" value="1"/>
</dbReference>
<dbReference type="PANTHER" id="PTHR22715">
    <property type="entry name" value="TRANSFORMING GROWTH FACTOR BETA REGULATED GENE 1"/>
    <property type="match status" value="1"/>
</dbReference>
<evidence type="ECO:0000259" key="4">
    <source>
        <dbReference type="Pfam" id="PF24237"/>
    </source>
</evidence>
<dbReference type="GO" id="GO:0005634">
    <property type="term" value="C:nucleus"/>
    <property type="evidence" value="ECO:0007669"/>
    <property type="project" value="UniProtKB-SubCell"/>
</dbReference>
<dbReference type="PROSITE" id="PS51542">
    <property type="entry name" value="FYRN"/>
    <property type="match status" value="1"/>
</dbReference>
<comment type="subcellular location">
    <subcellularLocation>
        <location evidence="1">Nucleus</location>
    </subcellularLocation>
</comment>
<dbReference type="Pfam" id="PF05964">
    <property type="entry name" value="FYRN"/>
    <property type="match status" value="1"/>
</dbReference>
<feature type="region of interest" description="Disordered" evidence="3">
    <location>
        <begin position="1"/>
        <end position="82"/>
    </location>
</feature>
<feature type="compositionally biased region" description="Acidic residues" evidence="3">
    <location>
        <begin position="442"/>
        <end position="461"/>
    </location>
</feature>